<gene>
    <name evidence="1" type="ORF">UFOVP1313_44</name>
</gene>
<sequence length="75" mass="8383">MKNGFVVRLVVSDGFDVTTFDSERFKSKELAAAWLDGDGDLWVESSSFDFKRLGYEIDQVSVVELDRMAMIGAGK</sequence>
<name>A0A6J5RKS9_9CAUD</name>
<accession>A0A6J5RKS9</accession>
<organism evidence="1">
    <name type="scientific">uncultured Caudovirales phage</name>
    <dbReference type="NCBI Taxonomy" id="2100421"/>
    <lineage>
        <taxon>Viruses</taxon>
        <taxon>Duplodnaviria</taxon>
        <taxon>Heunggongvirae</taxon>
        <taxon>Uroviricota</taxon>
        <taxon>Caudoviricetes</taxon>
        <taxon>Peduoviridae</taxon>
        <taxon>Maltschvirus</taxon>
        <taxon>Maltschvirus maltsch</taxon>
    </lineage>
</organism>
<proteinExistence type="predicted"/>
<evidence type="ECO:0000313" key="1">
    <source>
        <dbReference type="EMBL" id="CAB4198013.1"/>
    </source>
</evidence>
<protein>
    <submittedName>
        <fullName evidence="1">Uncharacterized protein</fullName>
    </submittedName>
</protein>
<reference evidence="1" key="1">
    <citation type="submission" date="2020-05" db="EMBL/GenBank/DDBJ databases">
        <authorList>
            <person name="Chiriac C."/>
            <person name="Salcher M."/>
            <person name="Ghai R."/>
            <person name="Kavagutti S V."/>
        </authorList>
    </citation>
    <scope>NUCLEOTIDE SEQUENCE</scope>
</reference>
<dbReference type="EMBL" id="LR797260">
    <property type="protein sequence ID" value="CAB4198013.1"/>
    <property type="molecule type" value="Genomic_DNA"/>
</dbReference>